<dbReference type="GO" id="GO:0030170">
    <property type="term" value="F:pyridoxal phosphate binding"/>
    <property type="evidence" value="ECO:0007669"/>
    <property type="project" value="InterPro"/>
</dbReference>
<dbReference type="SUPFAM" id="SSF56219">
    <property type="entry name" value="DNase I-like"/>
    <property type="match status" value="1"/>
</dbReference>
<feature type="domain" description="Reverse transcriptase" evidence="1">
    <location>
        <begin position="464"/>
        <end position="710"/>
    </location>
</feature>
<dbReference type="AlphaFoldDB" id="A0A8S4G9S9"/>
<dbReference type="EMBL" id="CAJHNJ030000140">
    <property type="protein sequence ID" value="CAG9136421.1"/>
    <property type="molecule type" value="Genomic_DNA"/>
</dbReference>
<dbReference type="InterPro" id="IPR043502">
    <property type="entry name" value="DNA/RNA_pol_sf"/>
</dbReference>
<dbReference type="Gene3D" id="3.60.10.10">
    <property type="entry name" value="Endonuclease/exonuclease/phosphatase"/>
    <property type="match status" value="1"/>
</dbReference>
<sequence length="730" mass="82292">MTQNIRSINANLDSFCLLLKRTKVDIDILVLTECWLDAIKPIPQICGYNSFATSNLLNQNDGIVIYVRDNITCTVDEPVCDETNCLTVKIKEDTAIVAIYRSPSFSNTDKFLSSIDEVLTSMKSFTNIFFIGDVNIDIKPNNLDRSSNSYLNLMAEHGLLPAHTYPTREDNCLDHINLKSQFRAQTYVLKTQVTDHRPVTISLDCIKQNENTSINTLRNKINYPKAISFLETSDLEPILSFNDPNKAADLLVNEITRALVENTSTLHIPRRYRVFKPWMTTGLLKCTKTRDKLHAKTKQQPGNQIVSLTYRRYRNFCNSLLKKLKTSYEKIELEKAANNPKKTWNIIKDITHLKQYKKPPTELLKSNATDEINAINEVNAYFSDIGQSLAKQILQNHDITRDSGIHKHIHTRSFVLLDTDDNEVHKVINNLKSDSAAGLDGIAIKFIKMTKHIIIPYLTHIFNMCFKNGVFPDLFKKSLIHPIHKGGNRDVVGNYRPISVLPALSKILEKLMNSRLTNYLEKENLISNSQFGFRAGRSTEDAVSSLTEYIVDLLDNKRKCIGIFLDLAKAFDTVSIPILLSKMENIGIRGQSLEIFSDYLTNRTQRVKIGNLTSSDLPVTFGVPQGSVLGPSLFLIYINELCLHTPVNGRIFSFADDTALGTPGSWDHIVAQIGLFSYTGLTPAQAERLVQHYHVYLLRSGRINICGLNPGNIQYVAAAIHDAVTTLPAE</sequence>
<dbReference type="Gene3D" id="3.90.1150.10">
    <property type="entry name" value="Aspartate Aminotransferase, domain 1"/>
    <property type="match status" value="1"/>
</dbReference>
<evidence type="ECO:0000259" key="1">
    <source>
        <dbReference type="PROSITE" id="PS50878"/>
    </source>
</evidence>
<dbReference type="InterPro" id="IPR015424">
    <property type="entry name" value="PyrdxlP-dep_Trfase"/>
</dbReference>
<dbReference type="InterPro" id="IPR000477">
    <property type="entry name" value="RT_dom"/>
</dbReference>
<dbReference type="CDD" id="cd01650">
    <property type="entry name" value="RT_nLTR_like"/>
    <property type="match status" value="1"/>
</dbReference>
<dbReference type="SUPFAM" id="SSF53383">
    <property type="entry name" value="PLP-dependent transferases"/>
    <property type="match status" value="1"/>
</dbReference>
<keyword evidence="3" id="KW-1185">Reference proteome</keyword>
<name>A0A8S4G9S9_PLUXY</name>
<comment type="caution">
    <text evidence="2">The sequence shown here is derived from an EMBL/GenBank/DDBJ whole genome shotgun (WGS) entry which is preliminary data.</text>
</comment>
<dbReference type="SUPFAM" id="SSF56672">
    <property type="entry name" value="DNA/RNA polymerases"/>
    <property type="match status" value="1"/>
</dbReference>
<dbReference type="PROSITE" id="PS50878">
    <property type="entry name" value="RT_POL"/>
    <property type="match status" value="1"/>
</dbReference>
<accession>A0A8S4G9S9</accession>
<dbReference type="InterPro" id="IPR015422">
    <property type="entry name" value="PyrdxlP-dep_Trfase_small"/>
</dbReference>
<reference evidence="2" key="1">
    <citation type="submission" date="2020-11" db="EMBL/GenBank/DDBJ databases">
        <authorList>
            <person name="Whiteford S."/>
        </authorList>
    </citation>
    <scope>NUCLEOTIDE SEQUENCE</scope>
</reference>
<evidence type="ECO:0000313" key="3">
    <source>
        <dbReference type="Proteomes" id="UP000653454"/>
    </source>
</evidence>
<gene>
    <name evidence="2" type="ORF">PLXY2_LOCUS14686</name>
</gene>
<dbReference type="GO" id="GO:0071897">
    <property type="term" value="P:DNA biosynthetic process"/>
    <property type="evidence" value="ECO:0007669"/>
    <property type="project" value="UniProtKB-ARBA"/>
</dbReference>
<dbReference type="Pfam" id="PF00078">
    <property type="entry name" value="RVT_1"/>
    <property type="match status" value="1"/>
</dbReference>
<organism evidence="2 3">
    <name type="scientific">Plutella xylostella</name>
    <name type="common">Diamondback moth</name>
    <name type="synonym">Plutella maculipennis</name>
    <dbReference type="NCBI Taxonomy" id="51655"/>
    <lineage>
        <taxon>Eukaryota</taxon>
        <taxon>Metazoa</taxon>
        <taxon>Ecdysozoa</taxon>
        <taxon>Arthropoda</taxon>
        <taxon>Hexapoda</taxon>
        <taxon>Insecta</taxon>
        <taxon>Pterygota</taxon>
        <taxon>Neoptera</taxon>
        <taxon>Endopterygota</taxon>
        <taxon>Lepidoptera</taxon>
        <taxon>Glossata</taxon>
        <taxon>Ditrysia</taxon>
        <taxon>Yponomeutoidea</taxon>
        <taxon>Plutellidae</taxon>
        <taxon>Plutella</taxon>
    </lineage>
</organism>
<dbReference type="Proteomes" id="UP000653454">
    <property type="component" value="Unassembled WGS sequence"/>
</dbReference>
<proteinExistence type="predicted"/>
<evidence type="ECO:0000313" key="2">
    <source>
        <dbReference type="EMBL" id="CAG9136421.1"/>
    </source>
</evidence>
<dbReference type="InterPro" id="IPR036691">
    <property type="entry name" value="Endo/exonu/phosph_ase_sf"/>
</dbReference>
<dbReference type="PANTHER" id="PTHR19446">
    <property type="entry name" value="REVERSE TRANSCRIPTASES"/>
    <property type="match status" value="1"/>
</dbReference>
<protein>
    <submittedName>
        <fullName evidence="2">(diamondback moth) hypothetical protein</fullName>
    </submittedName>
</protein>